<evidence type="ECO:0000313" key="3">
    <source>
        <dbReference type="EMBL" id="CAF3602328.1"/>
    </source>
</evidence>
<comment type="caution">
    <text evidence="2">The sequence shown here is derived from an EMBL/GenBank/DDBJ whole genome shotgun (WGS) entry which is preliminary data.</text>
</comment>
<evidence type="ECO:0008006" key="5">
    <source>
        <dbReference type="Google" id="ProtNLM"/>
    </source>
</evidence>
<feature type="transmembrane region" description="Helical" evidence="1">
    <location>
        <begin position="460"/>
        <end position="478"/>
    </location>
</feature>
<feature type="transmembrane region" description="Helical" evidence="1">
    <location>
        <begin position="793"/>
        <end position="815"/>
    </location>
</feature>
<feature type="transmembrane region" description="Helical" evidence="1">
    <location>
        <begin position="1199"/>
        <end position="1229"/>
    </location>
</feature>
<organism evidence="2 4">
    <name type="scientific">Adineta steineri</name>
    <dbReference type="NCBI Taxonomy" id="433720"/>
    <lineage>
        <taxon>Eukaryota</taxon>
        <taxon>Metazoa</taxon>
        <taxon>Spiralia</taxon>
        <taxon>Gnathifera</taxon>
        <taxon>Rotifera</taxon>
        <taxon>Eurotatoria</taxon>
        <taxon>Bdelloidea</taxon>
        <taxon>Adinetida</taxon>
        <taxon>Adinetidae</taxon>
        <taxon>Adineta</taxon>
    </lineage>
</organism>
<keyword evidence="1" id="KW-0812">Transmembrane</keyword>
<sequence>MSSRLRMIRERLIKLNLFDTETNDEHIKRNELLSTRIYLFILLTLLLLLTFYEVFQMENNLIRIEKPNKEEYEKLKIIYLNNLKCPCQQISISYKEFVNLTVEYNEICLSDFISEKWINYLFYDNTSYYFQLDFRHDASSKFQLLRLLCQLAEITINESLNEFYSLNFITNEVITSELFFLQVNSFIDLFKQTTLPSFQNLLQLIRQITIANGIYSAIDTSLAYALHPSNISRIYLDSIYYYENSLENKIFDCYCDEYTACQMPQGIYSTIEIYDFPGSDWIQDIDVNATTAGINATFLIPGMYVGCKPIESLMRSTSQCLYEKKCLNQIASYINHTTISINSFQILNQFQSKSNLTFQILANQLFIENWIINISYENYYYQCQPLFCQFTIYQRQNFIHIFAIIISFFGGLRIVLRFIIPIIIKFIRRKKHQQQLTTTNSIILTDDEHKQKNGRLSTKLYFLTMIICLIIFSIRISSEYQPQTIIISNPIKIAFEELNNKSIDDLYCPCNEISIKYSNFLNLNPTYHEICSSIFASNMWYNAYEIWNITLPCYYPSFANLASFYFSLLLTFCQSANETISNGLTQFYSSDYITSEVILENEFNNEILSYIELFQTNIQNTFEGQWNLLQSIISNNQIISVRKTDFILNGMLFNNTLLPYSYIKSYNNCHCATDSTCHEIVRLCIPNREDFINGIFIGCYMVDSLLLSTTECFYNQTCLDTIKFYMFNSSQTYQNLNILNQSQSSQYKTNETIGTILKNLFIENWNEFYSYENYYNQCKPSFCSYTIQQRPSFIYICTKLIAVYGGLTIIIKFLIPNIINLIRRKKQQQQQQQQIVSKRAYILGKLINLNLFRDRSTNEEKIRKQIITTRLYIIVFLIILIILVLYTSLNKKSITIELNLLNLNEYTELEMKYKNTLICPCNDISIEYNKFIDIKLLYHEICYSDFVSKQWFNYLYNDQTINDRNYHSTASAQFQTLSSLCKLTQDTLNTSLIQFYSTKFISGQLISSQSFQNQFNLIIELFQKSVPQTFKRTLDMIHGIIHANFYMTVYQTNWKFTILERKNFSPIYSNPIIYNQTCNCGTSSKCFQPLIIDNTILDGLGIGCYPVQTMLQSSLQCLYNQTCLNLILSYFRFNQFSNNINNTFEILKSQSEYGRNETVESMVNRLFVDQWYINHSYENYYKQCKPTLCTYSYIQYFNIFYIITTILGLYGGLTNLLKLILPFIIKIIFKLFSKTKIHIQQYHQNTN</sequence>
<proteinExistence type="predicted"/>
<evidence type="ECO:0000313" key="2">
    <source>
        <dbReference type="EMBL" id="CAF1284471.1"/>
    </source>
</evidence>
<feature type="transmembrane region" description="Helical" evidence="1">
    <location>
        <begin position="871"/>
        <end position="889"/>
    </location>
</feature>
<protein>
    <recommendedName>
        <fullName evidence="5">Transmembrane protein</fullName>
    </recommendedName>
</protein>
<evidence type="ECO:0000256" key="1">
    <source>
        <dbReference type="SAM" id="Phobius"/>
    </source>
</evidence>
<dbReference type="AlphaFoldDB" id="A0A815CFG8"/>
<name>A0A815CFG8_9BILA</name>
<evidence type="ECO:0000313" key="4">
    <source>
        <dbReference type="Proteomes" id="UP000663845"/>
    </source>
</evidence>
<dbReference type="Proteomes" id="UP000663845">
    <property type="component" value="Unassembled WGS sequence"/>
</dbReference>
<keyword evidence="1" id="KW-0472">Membrane</keyword>
<dbReference type="EMBL" id="CAJNOG010000529">
    <property type="protein sequence ID" value="CAF1284471.1"/>
    <property type="molecule type" value="Genomic_DNA"/>
</dbReference>
<keyword evidence="1" id="KW-1133">Transmembrane helix</keyword>
<dbReference type="Proteomes" id="UP000663844">
    <property type="component" value="Unassembled WGS sequence"/>
</dbReference>
<feature type="transmembrane region" description="Helical" evidence="1">
    <location>
        <begin position="398"/>
        <end position="424"/>
    </location>
</feature>
<accession>A0A815CFG8</accession>
<gene>
    <name evidence="2" type="ORF">JYZ213_LOCUS31421</name>
    <name evidence="3" type="ORF">OXD698_LOCUS6484</name>
</gene>
<reference evidence="2" key="1">
    <citation type="submission" date="2021-02" db="EMBL/GenBank/DDBJ databases">
        <authorList>
            <person name="Nowell W R."/>
        </authorList>
    </citation>
    <scope>NUCLEOTIDE SEQUENCE</scope>
</reference>
<dbReference type="EMBL" id="CAJOAZ010000282">
    <property type="protein sequence ID" value="CAF3602328.1"/>
    <property type="molecule type" value="Genomic_DNA"/>
</dbReference>
<feature type="transmembrane region" description="Helical" evidence="1">
    <location>
        <begin position="37"/>
        <end position="55"/>
    </location>
</feature>